<reference evidence="5" key="1">
    <citation type="submission" date="2019-12" db="UniProtKB">
        <authorList>
            <consortium name="WormBaseParasite"/>
        </authorList>
    </citation>
    <scope>IDENTIFICATION</scope>
</reference>
<dbReference type="Gene3D" id="4.10.60.10">
    <property type="entry name" value="Zinc finger, CCHC-type"/>
    <property type="match status" value="1"/>
</dbReference>
<protein>
    <submittedName>
        <fullName evidence="5">CCHC-type domain-containing protein</fullName>
    </submittedName>
</protein>
<dbReference type="Proteomes" id="UP000046395">
    <property type="component" value="Unassembled WGS sequence"/>
</dbReference>
<evidence type="ECO:0000256" key="2">
    <source>
        <dbReference type="SAM" id="MobiDB-lite"/>
    </source>
</evidence>
<evidence type="ECO:0000256" key="1">
    <source>
        <dbReference type="PROSITE-ProRule" id="PRU00047"/>
    </source>
</evidence>
<keyword evidence="1" id="KW-0479">Metal-binding</keyword>
<dbReference type="Pfam" id="PF00098">
    <property type="entry name" value="zf-CCHC"/>
    <property type="match status" value="1"/>
</dbReference>
<name>A0A5S6Q5R6_TRIMR</name>
<keyword evidence="4" id="KW-1185">Reference proteome</keyword>
<evidence type="ECO:0000313" key="5">
    <source>
        <dbReference type="WBParaSite" id="TMUE_1000002565.1"/>
    </source>
</evidence>
<dbReference type="GO" id="GO:0003676">
    <property type="term" value="F:nucleic acid binding"/>
    <property type="evidence" value="ECO:0007669"/>
    <property type="project" value="InterPro"/>
</dbReference>
<proteinExistence type="predicted"/>
<dbReference type="GO" id="GO:0008270">
    <property type="term" value="F:zinc ion binding"/>
    <property type="evidence" value="ECO:0007669"/>
    <property type="project" value="UniProtKB-KW"/>
</dbReference>
<keyword evidence="1" id="KW-0862">Zinc</keyword>
<feature type="region of interest" description="Disordered" evidence="2">
    <location>
        <begin position="210"/>
        <end position="234"/>
    </location>
</feature>
<dbReference type="WBParaSite" id="TMUE_1000002565.1">
    <property type="protein sequence ID" value="TMUE_1000002565.1"/>
    <property type="gene ID" value="WBGene00298372"/>
</dbReference>
<dbReference type="PROSITE" id="PS50158">
    <property type="entry name" value="ZF_CCHC"/>
    <property type="match status" value="1"/>
</dbReference>
<dbReference type="AlphaFoldDB" id="A0A5S6Q5R6"/>
<organism evidence="4 5">
    <name type="scientific">Trichuris muris</name>
    <name type="common">Mouse whipworm</name>
    <dbReference type="NCBI Taxonomy" id="70415"/>
    <lineage>
        <taxon>Eukaryota</taxon>
        <taxon>Metazoa</taxon>
        <taxon>Ecdysozoa</taxon>
        <taxon>Nematoda</taxon>
        <taxon>Enoplea</taxon>
        <taxon>Dorylaimia</taxon>
        <taxon>Trichinellida</taxon>
        <taxon>Trichuridae</taxon>
        <taxon>Trichuris</taxon>
    </lineage>
</organism>
<dbReference type="InterPro" id="IPR001878">
    <property type="entry name" value="Znf_CCHC"/>
</dbReference>
<feature type="domain" description="CCHC-type" evidence="3">
    <location>
        <begin position="195"/>
        <end position="211"/>
    </location>
</feature>
<evidence type="ECO:0000313" key="4">
    <source>
        <dbReference type="Proteomes" id="UP000046395"/>
    </source>
</evidence>
<dbReference type="GO" id="GO:0019899">
    <property type="term" value="F:enzyme binding"/>
    <property type="evidence" value="ECO:0007669"/>
    <property type="project" value="UniProtKB-ARBA"/>
</dbReference>
<evidence type="ECO:0000259" key="3">
    <source>
        <dbReference type="PROSITE" id="PS50158"/>
    </source>
</evidence>
<dbReference type="SMART" id="SM00343">
    <property type="entry name" value="ZnF_C2HC"/>
    <property type="match status" value="1"/>
</dbReference>
<accession>A0A5S6Q5R6</accession>
<sequence length="266" mass="29109">MGSLQADKTLDLRLIPEYDGSAKQSISEWLEKVELVCKLRGVDGIASVIPLRLTGGAFAVYLQLANEDRKSFKKVREVLLAAFAVDPFVAYEQFVTRRLGVNEQPDVFLAELRRLASLFGGVSEKALACAFVAGLPESVRQLLRAGSRMEDLGLIQILSRARAVIVDEGPLGLKDTCLGAKEFRVESRAVASRGRCFSCGGLNHFARNCPNGQRDSDSNKKNHGRGSRPRAQNHCRKSFSVAAAKMHQGNALGEEVIVPTSFPPRR</sequence>
<dbReference type="SUPFAM" id="SSF57756">
    <property type="entry name" value="Retrovirus zinc finger-like domains"/>
    <property type="match status" value="1"/>
</dbReference>
<feature type="compositionally biased region" description="Basic residues" evidence="2">
    <location>
        <begin position="221"/>
        <end position="234"/>
    </location>
</feature>
<keyword evidence="1" id="KW-0863">Zinc-finger</keyword>
<dbReference type="InterPro" id="IPR036875">
    <property type="entry name" value="Znf_CCHC_sf"/>
</dbReference>